<protein>
    <recommendedName>
        <fullName evidence="4">Lipoprotein</fullName>
    </recommendedName>
</protein>
<reference evidence="2 3" key="1">
    <citation type="journal article" date="2015" name="Science">
        <title>Genetic determinants of in vivo fitness and diet responsiveness in multiple human gut Bacteroides.</title>
        <authorList>
            <person name="Wu M."/>
            <person name="McNulty N.P."/>
            <person name="Rodionov D.A."/>
            <person name="Khoroshkin M.S."/>
            <person name="Griffin N.W."/>
            <person name="Cheng J."/>
            <person name="Latreille P."/>
            <person name="Kerstetter R.A."/>
            <person name="Terrapon N."/>
            <person name="Henrissat B."/>
            <person name="Osterman A.L."/>
            <person name="Gordon J.I."/>
        </authorList>
    </citation>
    <scope>NUCLEOTIDE SEQUENCE [LARGE SCALE GENOMIC DNA]</scope>
    <source>
        <strain evidence="2 3">WH2</strain>
    </source>
</reference>
<dbReference type="EMBL" id="CP012801">
    <property type="protein sequence ID" value="ALJ58069.1"/>
    <property type="molecule type" value="Genomic_DNA"/>
</dbReference>
<proteinExistence type="predicted"/>
<sequence>MKKVLFMLALLPIFLFTSCSDDDDPASTSYTFNWELEDYSMITTNVILFEYSADGEKVANNTIECHQGLSKVFTANEKTEKVKVYVKMEGGSQTTIRWVQQVYYLQKGKNIDITVNGETIIGTKEP</sequence>
<dbReference type="PROSITE" id="PS51257">
    <property type="entry name" value="PROKAR_LIPOPROTEIN"/>
    <property type="match status" value="1"/>
</dbReference>
<gene>
    <name evidence="2" type="ORF">BcellWH2_00806</name>
</gene>
<name>A0A0P0FUP4_9BACE</name>
<accession>A0A0P0FUP4</accession>
<dbReference type="AlphaFoldDB" id="A0A0P0FUP4"/>
<dbReference type="KEGG" id="bcel:BcellWH2_00806"/>
<evidence type="ECO:0000256" key="1">
    <source>
        <dbReference type="SAM" id="SignalP"/>
    </source>
</evidence>
<dbReference type="Proteomes" id="UP000061809">
    <property type="component" value="Chromosome"/>
</dbReference>
<feature type="chain" id="PRO_5006046736" description="Lipoprotein" evidence="1">
    <location>
        <begin position="23"/>
        <end position="126"/>
    </location>
</feature>
<evidence type="ECO:0000313" key="2">
    <source>
        <dbReference type="EMBL" id="ALJ58069.1"/>
    </source>
</evidence>
<organism evidence="2 3">
    <name type="scientific">Bacteroides cellulosilyticus</name>
    <dbReference type="NCBI Taxonomy" id="246787"/>
    <lineage>
        <taxon>Bacteria</taxon>
        <taxon>Pseudomonadati</taxon>
        <taxon>Bacteroidota</taxon>
        <taxon>Bacteroidia</taxon>
        <taxon>Bacteroidales</taxon>
        <taxon>Bacteroidaceae</taxon>
        <taxon>Bacteroides</taxon>
    </lineage>
</organism>
<evidence type="ECO:0008006" key="4">
    <source>
        <dbReference type="Google" id="ProtNLM"/>
    </source>
</evidence>
<keyword evidence="1" id="KW-0732">Signal</keyword>
<evidence type="ECO:0000313" key="3">
    <source>
        <dbReference type="Proteomes" id="UP000061809"/>
    </source>
</evidence>
<dbReference type="PATRIC" id="fig|246787.4.peg.831"/>
<feature type="signal peptide" evidence="1">
    <location>
        <begin position="1"/>
        <end position="22"/>
    </location>
</feature>
<dbReference type="RefSeq" id="WP_029429240.1">
    <property type="nucleotide sequence ID" value="NZ_CP012801.1"/>
</dbReference>